<evidence type="ECO:0000313" key="1">
    <source>
        <dbReference type="EMBL" id="KAH7908206.1"/>
    </source>
</evidence>
<sequence length="72" mass="8146">MVGDRSHSCLNRLQYRLCCAIAHGIFHIPLFHSFLHAFNTLTHDLVHVLWILVSIYISHICGVSLAVGFDQS</sequence>
<keyword evidence="2" id="KW-1185">Reference proteome</keyword>
<comment type="caution">
    <text evidence="1">The sequence shown here is derived from an EMBL/GenBank/DDBJ whole genome shotgun (WGS) entry which is preliminary data.</text>
</comment>
<reference evidence="1" key="1">
    <citation type="journal article" date="2021" name="New Phytol.">
        <title>Evolutionary innovations through gain and loss of genes in the ectomycorrhizal Boletales.</title>
        <authorList>
            <person name="Wu G."/>
            <person name="Miyauchi S."/>
            <person name="Morin E."/>
            <person name="Kuo A."/>
            <person name="Drula E."/>
            <person name="Varga T."/>
            <person name="Kohler A."/>
            <person name="Feng B."/>
            <person name="Cao Y."/>
            <person name="Lipzen A."/>
            <person name="Daum C."/>
            <person name="Hundley H."/>
            <person name="Pangilinan J."/>
            <person name="Johnson J."/>
            <person name="Barry K."/>
            <person name="LaButti K."/>
            <person name="Ng V."/>
            <person name="Ahrendt S."/>
            <person name="Min B."/>
            <person name="Choi I.G."/>
            <person name="Park H."/>
            <person name="Plett J.M."/>
            <person name="Magnuson J."/>
            <person name="Spatafora J.W."/>
            <person name="Nagy L.G."/>
            <person name="Henrissat B."/>
            <person name="Grigoriev I.V."/>
            <person name="Yang Z.L."/>
            <person name="Xu J."/>
            <person name="Martin F.M."/>
        </authorList>
    </citation>
    <scope>NUCLEOTIDE SEQUENCE</scope>
    <source>
        <strain evidence="1">ATCC 28755</strain>
    </source>
</reference>
<protein>
    <submittedName>
        <fullName evidence="1">Uncharacterized protein</fullName>
    </submittedName>
</protein>
<organism evidence="1 2">
    <name type="scientific">Hygrophoropsis aurantiaca</name>
    <dbReference type="NCBI Taxonomy" id="72124"/>
    <lineage>
        <taxon>Eukaryota</taxon>
        <taxon>Fungi</taxon>
        <taxon>Dikarya</taxon>
        <taxon>Basidiomycota</taxon>
        <taxon>Agaricomycotina</taxon>
        <taxon>Agaricomycetes</taxon>
        <taxon>Agaricomycetidae</taxon>
        <taxon>Boletales</taxon>
        <taxon>Coniophorineae</taxon>
        <taxon>Hygrophoropsidaceae</taxon>
        <taxon>Hygrophoropsis</taxon>
    </lineage>
</organism>
<dbReference type="Proteomes" id="UP000790377">
    <property type="component" value="Unassembled WGS sequence"/>
</dbReference>
<gene>
    <name evidence="1" type="ORF">BJ138DRAFT_1158221</name>
</gene>
<dbReference type="EMBL" id="MU267838">
    <property type="protein sequence ID" value="KAH7908206.1"/>
    <property type="molecule type" value="Genomic_DNA"/>
</dbReference>
<evidence type="ECO:0000313" key="2">
    <source>
        <dbReference type="Proteomes" id="UP000790377"/>
    </source>
</evidence>
<accession>A0ACB8A591</accession>
<name>A0ACB8A591_9AGAM</name>
<proteinExistence type="predicted"/>